<gene>
    <name evidence="6" type="ORF">C7373_10782</name>
    <name evidence="5" type="ORF">IB211_03189</name>
</gene>
<evidence type="ECO:0000259" key="4">
    <source>
        <dbReference type="PROSITE" id="PS50949"/>
    </source>
</evidence>
<dbReference type="GO" id="GO:0003677">
    <property type="term" value="F:DNA binding"/>
    <property type="evidence" value="ECO:0007669"/>
    <property type="project" value="UniProtKB-KW"/>
</dbReference>
<dbReference type="InterPro" id="IPR036388">
    <property type="entry name" value="WH-like_DNA-bd_sf"/>
</dbReference>
<dbReference type="EMBL" id="CP011307">
    <property type="protein sequence ID" value="ALP95580.1"/>
    <property type="molecule type" value="Genomic_DNA"/>
</dbReference>
<protein>
    <submittedName>
        <fullName evidence="6">DNA-binding GntR family transcriptional regulator</fullName>
    </submittedName>
</protein>
<dbReference type="InterPro" id="IPR008920">
    <property type="entry name" value="TF_FadR/GntR_C"/>
</dbReference>
<dbReference type="eggNOG" id="COG1802">
    <property type="taxonomic scope" value="Bacteria"/>
</dbReference>
<dbReference type="Proteomes" id="UP000064844">
    <property type="component" value="Chromosome"/>
</dbReference>
<name>A0A0S2W8B8_9FIRM</name>
<evidence type="ECO:0000256" key="3">
    <source>
        <dbReference type="ARBA" id="ARBA00023163"/>
    </source>
</evidence>
<evidence type="ECO:0000256" key="2">
    <source>
        <dbReference type="ARBA" id="ARBA00023125"/>
    </source>
</evidence>
<dbReference type="InterPro" id="IPR000524">
    <property type="entry name" value="Tscrpt_reg_HTH_GntR"/>
</dbReference>
<evidence type="ECO:0000313" key="5">
    <source>
        <dbReference type="EMBL" id="ALP95580.1"/>
    </source>
</evidence>
<dbReference type="PROSITE" id="PS50949">
    <property type="entry name" value="HTH_GNTR"/>
    <property type="match status" value="1"/>
</dbReference>
<evidence type="ECO:0000313" key="7">
    <source>
        <dbReference type="Proteomes" id="UP000064844"/>
    </source>
</evidence>
<dbReference type="SUPFAM" id="SSF48008">
    <property type="entry name" value="GntR ligand-binding domain-like"/>
    <property type="match status" value="1"/>
</dbReference>
<dbReference type="GO" id="GO:0003700">
    <property type="term" value="F:DNA-binding transcription factor activity"/>
    <property type="evidence" value="ECO:0007669"/>
    <property type="project" value="InterPro"/>
</dbReference>
<keyword evidence="2 6" id="KW-0238">DNA-binding</keyword>
<dbReference type="Gene3D" id="1.20.120.530">
    <property type="entry name" value="GntR ligand-binding domain-like"/>
    <property type="match status" value="1"/>
</dbReference>
<dbReference type="Pfam" id="PF00392">
    <property type="entry name" value="GntR"/>
    <property type="match status" value="1"/>
</dbReference>
<dbReference type="STRING" id="1297617.IB211_03189"/>
<evidence type="ECO:0000313" key="6">
    <source>
        <dbReference type="EMBL" id="PVY48335.1"/>
    </source>
</evidence>
<dbReference type="EMBL" id="QEKK01000007">
    <property type="protein sequence ID" value="PVY48335.1"/>
    <property type="molecule type" value="Genomic_DNA"/>
</dbReference>
<dbReference type="RefSeq" id="WP_033119035.1">
    <property type="nucleotide sequence ID" value="NZ_CALICV010000011.1"/>
</dbReference>
<keyword evidence="7" id="KW-1185">Reference proteome</keyword>
<dbReference type="GeneID" id="93230556"/>
<proteinExistence type="predicted"/>
<keyword evidence="1" id="KW-0805">Transcription regulation</keyword>
<dbReference type="SUPFAM" id="SSF46785">
    <property type="entry name" value="Winged helix' DNA-binding domain"/>
    <property type="match status" value="1"/>
</dbReference>
<keyword evidence="3" id="KW-0804">Transcription</keyword>
<dbReference type="SMART" id="SM00895">
    <property type="entry name" value="FCD"/>
    <property type="match status" value="1"/>
</dbReference>
<evidence type="ECO:0000256" key="1">
    <source>
        <dbReference type="ARBA" id="ARBA00023015"/>
    </source>
</evidence>
<organism evidence="5 7">
    <name type="scientific">Intestinimonas butyriciproducens</name>
    <dbReference type="NCBI Taxonomy" id="1297617"/>
    <lineage>
        <taxon>Bacteria</taxon>
        <taxon>Bacillati</taxon>
        <taxon>Bacillota</taxon>
        <taxon>Clostridia</taxon>
        <taxon>Eubacteriales</taxon>
        <taxon>Intestinimonas</taxon>
    </lineage>
</organism>
<dbReference type="KEGG" id="ibu:IB211_03189"/>
<dbReference type="InterPro" id="IPR011711">
    <property type="entry name" value="GntR_C"/>
</dbReference>
<evidence type="ECO:0000313" key="8">
    <source>
        <dbReference type="Proteomes" id="UP000245778"/>
    </source>
</evidence>
<reference evidence="7" key="2">
    <citation type="submission" date="2015-04" db="EMBL/GenBank/DDBJ databases">
        <title>A butyrogenic pathway from the amino acid lysine in a human gut commensal.</title>
        <authorList>
            <person name="de Vos W.M."/>
            <person name="Bui N.T.P."/>
            <person name="Plugge C.M."/>
            <person name="Ritari J."/>
        </authorList>
    </citation>
    <scope>NUCLEOTIDE SEQUENCE [LARGE SCALE GENOMIC DNA]</scope>
    <source>
        <strain evidence="7">AF211</strain>
    </source>
</reference>
<dbReference type="SMART" id="SM00345">
    <property type="entry name" value="HTH_GNTR"/>
    <property type="match status" value="1"/>
</dbReference>
<accession>A0A0S2W8B8</accession>
<dbReference type="InterPro" id="IPR036390">
    <property type="entry name" value="WH_DNA-bd_sf"/>
</dbReference>
<reference evidence="6 8" key="3">
    <citation type="submission" date="2018-04" db="EMBL/GenBank/DDBJ databases">
        <title>Genomic Encyclopedia of Type Strains, Phase IV (KMG-IV): sequencing the most valuable type-strain genomes for metagenomic binning, comparative biology and taxonomic classification.</title>
        <authorList>
            <person name="Goeker M."/>
        </authorList>
    </citation>
    <scope>NUCLEOTIDE SEQUENCE [LARGE SCALE GENOMIC DNA]</scope>
    <source>
        <strain evidence="6 8">DSM 26588</strain>
    </source>
</reference>
<dbReference type="PANTHER" id="PTHR43537:SF24">
    <property type="entry name" value="GLUCONATE OPERON TRANSCRIPTIONAL REPRESSOR"/>
    <property type="match status" value="1"/>
</dbReference>
<dbReference type="AlphaFoldDB" id="A0A0S2W8B8"/>
<feature type="domain" description="HTH gntR-type" evidence="4">
    <location>
        <begin position="4"/>
        <end position="71"/>
    </location>
</feature>
<dbReference type="OrthoDB" id="389878at2"/>
<dbReference type="Gene3D" id="1.10.10.10">
    <property type="entry name" value="Winged helix-like DNA-binding domain superfamily/Winged helix DNA-binding domain"/>
    <property type="match status" value="1"/>
</dbReference>
<reference evidence="5 7" key="1">
    <citation type="journal article" date="2015" name="Nat. Commun.">
        <title>Production of butyrate from lysine and the Amadori product fructoselysine by a human gut commensal.</title>
        <authorList>
            <person name="Bui T.P."/>
            <person name="Ritari J."/>
            <person name="Boeren S."/>
            <person name="de Waard P."/>
            <person name="Plugge C.M."/>
            <person name="de Vos W.M."/>
        </authorList>
    </citation>
    <scope>NUCLEOTIDE SEQUENCE [LARGE SCALE GENOMIC DNA]</scope>
    <source>
        <strain evidence="5 7">AF211</strain>
    </source>
</reference>
<dbReference type="Proteomes" id="UP000245778">
    <property type="component" value="Unassembled WGS sequence"/>
</dbReference>
<dbReference type="PANTHER" id="PTHR43537">
    <property type="entry name" value="TRANSCRIPTIONAL REGULATOR, GNTR FAMILY"/>
    <property type="match status" value="1"/>
</dbReference>
<dbReference type="Pfam" id="PF07729">
    <property type="entry name" value="FCD"/>
    <property type="match status" value="1"/>
</dbReference>
<sequence>MEIITKGEYAYRRLHDDILSGKIPGGSRLVVKDLVEEYQVSSMPIRNAITRLEELGFVHTSAHQGAWVSEMNLRNYFTFMLLRIEAEALAAMFAAMNHSDAFIQELEELYHAMESARDAKDYETYGRVNRKSHNLVCEVSNNPSLLEYINILMSRTQLAVSFFSVVPKASKESCQEHRDWIEAFRNHDIQRSMAIIRYQRCRSNLELMHTILTDDPALEINHFLKQAASAPDAKDCVREFLPIFEDILKKNDYTKF</sequence>